<dbReference type="GO" id="GO:0071269">
    <property type="term" value="P:L-homocysteine biosynthetic process"/>
    <property type="evidence" value="ECO:0007669"/>
    <property type="project" value="TreeGrafter"/>
</dbReference>
<dbReference type="Gene3D" id="3.90.1150.10">
    <property type="entry name" value="Aspartate Aminotransferase, domain 1"/>
    <property type="match status" value="1"/>
</dbReference>
<proteinExistence type="inferred from homology"/>
<evidence type="ECO:0000256" key="2">
    <source>
        <dbReference type="ARBA" id="ARBA00009077"/>
    </source>
</evidence>
<protein>
    <recommendedName>
        <fullName evidence="5">homocysteine desulfhydrase</fullName>
        <ecNumber evidence="5">4.4.1.2</ecNumber>
    </recommendedName>
    <alternativeName>
        <fullName evidence="6">Homocysteine desulfhydrase</fullName>
    </alternativeName>
</protein>
<dbReference type="GO" id="GO:0006535">
    <property type="term" value="P:cysteine biosynthetic process from serine"/>
    <property type="evidence" value="ECO:0007669"/>
    <property type="project" value="TreeGrafter"/>
</dbReference>
<dbReference type="Proteomes" id="UP000183639">
    <property type="component" value="Unassembled WGS sequence"/>
</dbReference>
<dbReference type="AlphaFoldDB" id="A0A1I3FH34"/>
<evidence type="ECO:0000256" key="1">
    <source>
        <dbReference type="ARBA" id="ARBA00001933"/>
    </source>
</evidence>
<evidence type="ECO:0000256" key="9">
    <source>
        <dbReference type="PIRSR" id="PIRSR001434-2"/>
    </source>
</evidence>
<comment type="catalytic activity">
    <reaction evidence="8">
        <text>L-methionine + H2O = methanethiol + 2-oxobutanoate + NH4(+)</text>
        <dbReference type="Rhea" id="RHEA:23800"/>
        <dbReference type="ChEBI" id="CHEBI:15377"/>
        <dbReference type="ChEBI" id="CHEBI:16007"/>
        <dbReference type="ChEBI" id="CHEBI:16763"/>
        <dbReference type="ChEBI" id="CHEBI:28938"/>
        <dbReference type="ChEBI" id="CHEBI:57844"/>
        <dbReference type="EC" id="4.4.1.11"/>
    </reaction>
    <physiologicalReaction direction="left-to-right" evidence="8">
        <dbReference type="Rhea" id="RHEA:23801"/>
    </physiologicalReaction>
</comment>
<evidence type="ECO:0000313" key="11">
    <source>
        <dbReference type="EMBL" id="SFI10558.1"/>
    </source>
</evidence>
<evidence type="ECO:0000256" key="4">
    <source>
        <dbReference type="ARBA" id="ARBA00022898"/>
    </source>
</evidence>
<dbReference type="GO" id="GO:0019346">
    <property type="term" value="P:transsulfuration"/>
    <property type="evidence" value="ECO:0007669"/>
    <property type="project" value="InterPro"/>
</dbReference>
<dbReference type="GO" id="GO:0003961">
    <property type="term" value="F:O-acetylhomoserine aminocarboxypropyltransferase activity"/>
    <property type="evidence" value="ECO:0007669"/>
    <property type="project" value="TreeGrafter"/>
</dbReference>
<reference evidence="11 12" key="1">
    <citation type="submission" date="2016-10" db="EMBL/GenBank/DDBJ databases">
        <authorList>
            <person name="de Groot N.N."/>
        </authorList>
    </citation>
    <scope>NUCLEOTIDE SEQUENCE [LARGE SCALE GENOMIC DNA]</scope>
    <source>
        <strain evidence="11 12">Z108</strain>
    </source>
</reference>
<organism evidence="11 12">
    <name type="scientific">Selenomonas ruminantium</name>
    <dbReference type="NCBI Taxonomy" id="971"/>
    <lineage>
        <taxon>Bacteria</taxon>
        <taxon>Bacillati</taxon>
        <taxon>Bacillota</taxon>
        <taxon>Negativicutes</taxon>
        <taxon>Selenomonadales</taxon>
        <taxon>Selenomonadaceae</taxon>
        <taxon>Selenomonas</taxon>
    </lineage>
</organism>
<keyword evidence="3" id="KW-0808">Transferase</keyword>
<dbReference type="FunFam" id="3.40.640.10:FF:000046">
    <property type="entry name" value="Cystathionine gamma-lyase"/>
    <property type="match status" value="1"/>
</dbReference>
<evidence type="ECO:0000256" key="10">
    <source>
        <dbReference type="RuleBase" id="RU362118"/>
    </source>
</evidence>
<evidence type="ECO:0000256" key="3">
    <source>
        <dbReference type="ARBA" id="ARBA00022679"/>
    </source>
</evidence>
<dbReference type="EC" id="4.4.1.2" evidence="5"/>
<dbReference type="InterPro" id="IPR006235">
    <property type="entry name" value="OAc-hSer/O-AcSer_sulfhydrylase"/>
</dbReference>
<dbReference type="CDD" id="cd00614">
    <property type="entry name" value="CGS_like"/>
    <property type="match status" value="1"/>
</dbReference>
<dbReference type="RefSeq" id="WP_075444099.1">
    <property type="nucleotide sequence ID" value="NZ_FOQK01000015.1"/>
</dbReference>
<evidence type="ECO:0000313" key="12">
    <source>
        <dbReference type="Proteomes" id="UP000183639"/>
    </source>
</evidence>
<dbReference type="GO" id="GO:0004124">
    <property type="term" value="F:cysteine synthase activity"/>
    <property type="evidence" value="ECO:0007669"/>
    <property type="project" value="TreeGrafter"/>
</dbReference>
<dbReference type="GO" id="GO:0047982">
    <property type="term" value="F:homocysteine desulfhydrase activity"/>
    <property type="evidence" value="ECO:0007669"/>
    <property type="project" value="UniProtKB-EC"/>
</dbReference>
<comment type="cofactor">
    <cofactor evidence="1 10">
        <name>pyridoxal 5'-phosphate</name>
        <dbReference type="ChEBI" id="CHEBI:597326"/>
    </cofactor>
</comment>
<dbReference type="Pfam" id="PF01053">
    <property type="entry name" value="Cys_Met_Meta_PP"/>
    <property type="match status" value="1"/>
</dbReference>
<dbReference type="GO" id="GO:0005737">
    <property type="term" value="C:cytoplasm"/>
    <property type="evidence" value="ECO:0007669"/>
    <property type="project" value="TreeGrafter"/>
</dbReference>
<name>A0A1I3FH34_SELRU</name>
<evidence type="ECO:0000256" key="7">
    <source>
        <dbReference type="ARBA" id="ARBA00048780"/>
    </source>
</evidence>
<dbReference type="SUPFAM" id="SSF53383">
    <property type="entry name" value="PLP-dependent transferases"/>
    <property type="match status" value="1"/>
</dbReference>
<gene>
    <name evidence="11" type="ORF">SAMN04487861_11511</name>
</gene>
<sequence>MRFTTRLLHDSFGPDKATGAVTQPLYQSTAFYQETAEDMEKIFAGRKPGFVYTRVGNPTIASFEMRIRSLEGGVGAVACASGMAAVSQAVLNVVSQGDEIVASGGLYGGTSSIFRDLSEFGIRVHYAKGDAPADFAELITERTRLIYAETIGNPKLNVVDIEALAKLAHSYDIPLFVDNTVTTPYLCRPLALGADVVIHSTSKALNGNGNSVGGIVISGGRFKWDPARFPKFRQFQFGPMSFSVRLRMRMVTDYGGCMAPFNAYLTGIGLDTLALRLDRACTNARELARFLQAQGLAVNYPGLADSPWHETAAKQFGKHFGTLLTVRLGTKEKAYRFINALNYALNVSNIGDARTLVVHPASTIFAHASEAEKDYAGVTSDLVRISVGLEDAEDLLADFGQALAKLAES</sequence>
<feature type="modified residue" description="N6-(pyridoxal phosphate)lysine" evidence="9">
    <location>
        <position position="203"/>
    </location>
</feature>
<evidence type="ECO:0000256" key="5">
    <source>
        <dbReference type="ARBA" id="ARBA00047175"/>
    </source>
</evidence>
<evidence type="ECO:0000256" key="8">
    <source>
        <dbReference type="ARBA" id="ARBA00052699"/>
    </source>
</evidence>
<comment type="similarity">
    <text evidence="2 10">Belongs to the trans-sulfuration enzymes family.</text>
</comment>
<evidence type="ECO:0000256" key="6">
    <source>
        <dbReference type="ARBA" id="ARBA00047199"/>
    </source>
</evidence>
<dbReference type="GO" id="GO:0030170">
    <property type="term" value="F:pyridoxal phosphate binding"/>
    <property type="evidence" value="ECO:0007669"/>
    <property type="project" value="InterPro"/>
</dbReference>
<dbReference type="OrthoDB" id="9780685at2"/>
<dbReference type="InterPro" id="IPR000277">
    <property type="entry name" value="Cys/Met-Metab_PyrdxlP-dep_enz"/>
</dbReference>
<dbReference type="PANTHER" id="PTHR43797:SF2">
    <property type="entry name" value="HOMOCYSTEINE_CYSTEINE SYNTHASE"/>
    <property type="match status" value="1"/>
</dbReference>
<keyword evidence="4 9" id="KW-0663">Pyridoxal phosphate</keyword>
<dbReference type="PIRSF" id="PIRSF001434">
    <property type="entry name" value="CGS"/>
    <property type="match status" value="1"/>
</dbReference>
<dbReference type="PANTHER" id="PTHR43797">
    <property type="entry name" value="HOMOCYSTEINE/CYSTEINE SYNTHASE"/>
    <property type="match status" value="1"/>
</dbReference>
<dbReference type="InterPro" id="IPR015421">
    <property type="entry name" value="PyrdxlP-dep_Trfase_major"/>
</dbReference>
<dbReference type="EMBL" id="FOQK01000015">
    <property type="protein sequence ID" value="SFI10558.1"/>
    <property type="molecule type" value="Genomic_DNA"/>
</dbReference>
<accession>A0A1I3FH34</accession>
<dbReference type="GO" id="GO:0018826">
    <property type="term" value="F:methionine gamma-lyase activity"/>
    <property type="evidence" value="ECO:0007669"/>
    <property type="project" value="UniProtKB-EC"/>
</dbReference>
<dbReference type="InterPro" id="IPR015422">
    <property type="entry name" value="PyrdxlP-dep_Trfase_small"/>
</dbReference>
<dbReference type="Gene3D" id="3.40.640.10">
    <property type="entry name" value="Type I PLP-dependent aspartate aminotransferase-like (Major domain)"/>
    <property type="match status" value="1"/>
</dbReference>
<keyword evidence="11" id="KW-0456">Lyase</keyword>
<dbReference type="InterPro" id="IPR015424">
    <property type="entry name" value="PyrdxlP-dep_Trfase"/>
</dbReference>
<comment type="catalytic activity">
    <reaction evidence="7">
        <text>L-homocysteine + H2O = 2-oxobutanoate + hydrogen sulfide + NH4(+) + H(+)</text>
        <dbReference type="Rhea" id="RHEA:14501"/>
        <dbReference type="ChEBI" id="CHEBI:15377"/>
        <dbReference type="ChEBI" id="CHEBI:15378"/>
        <dbReference type="ChEBI" id="CHEBI:16763"/>
        <dbReference type="ChEBI" id="CHEBI:28938"/>
        <dbReference type="ChEBI" id="CHEBI:29919"/>
        <dbReference type="ChEBI" id="CHEBI:58199"/>
        <dbReference type="EC" id="4.4.1.2"/>
    </reaction>
    <physiologicalReaction direction="left-to-right" evidence="7">
        <dbReference type="Rhea" id="RHEA:14502"/>
    </physiologicalReaction>
</comment>